<protein>
    <submittedName>
        <fullName evidence="1">Uncharacterized protein</fullName>
    </submittedName>
</protein>
<dbReference type="Proteomes" id="UP000603141">
    <property type="component" value="Unassembled WGS sequence"/>
</dbReference>
<dbReference type="EMBL" id="JAENIJ010000027">
    <property type="protein sequence ID" value="MBK1883770.1"/>
    <property type="molecule type" value="Genomic_DNA"/>
</dbReference>
<comment type="caution">
    <text evidence="1">The sequence shown here is derived from an EMBL/GenBank/DDBJ whole genome shotgun (WGS) entry which is preliminary data.</text>
</comment>
<evidence type="ECO:0000313" key="1">
    <source>
        <dbReference type="EMBL" id="MBK1883770.1"/>
    </source>
</evidence>
<proteinExistence type="predicted"/>
<evidence type="ECO:0000313" key="2">
    <source>
        <dbReference type="Proteomes" id="UP000603141"/>
    </source>
</evidence>
<organism evidence="1 2">
    <name type="scientific">Luteolibacter pohnpeiensis</name>
    <dbReference type="NCBI Taxonomy" id="454153"/>
    <lineage>
        <taxon>Bacteria</taxon>
        <taxon>Pseudomonadati</taxon>
        <taxon>Verrucomicrobiota</taxon>
        <taxon>Verrucomicrobiia</taxon>
        <taxon>Verrucomicrobiales</taxon>
        <taxon>Verrucomicrobiaceae</taxon>
        <taxon>Luteolibacter</taxon>
    </lineage>
</organism>
<gene>
    <name evidence="1" type="ORF">JIN85_15230</name>
</gene>
<dbReference type="AlphaFoldDB" id="A0A934S9D4"/>
<sequence length="245" mass="28867">MSLKIPKRTWLTLREVGMHWKVDDIEVRHWLSSGYLTAHVWLPVMSVIERNKTNRQTESVRMHHWEGYTELSKEHCHRLFRMGTIRLREFHDTYNNLNYILPDSADDIAVMPDDLMILERDRLKFEQALSGSINSNRNLQLITDKIAHNSTFTPSFRSIHLEGKQYHFGSMQAKALEILYQAGKDNHPWCNGKQLLAEVGSQSYTLSNLFKRKPIWRKLIQSNKRGFYRLRNAISEDTFHNTSII</sequence>
<keyword evidence="2" id="KW-1185">Reference proteome</keyword>
<name>A0A934S9D4_9BACT</name>
<reference evidence="1" key="1">
    <citation type="submission" date="2021-01" db="EMBL/GenBank/DDBJ databases">
        <title>Modified the classification status of verrucomicrobia.</title>
        <authorList>
            <person name="Feng X."/>
        </authorList>
    </citation>
    <scope>NUCLEOTIDE SEQUENCE</scope>
    <source>
        <strain evidence="1">KCTC 22041</strain>
    </source>
</reference>
<accession>A0A934S9D4</accession>